<dbReference type="AlphaFoldDB" id="A0A0R2BI06"/>
<dbReference type="GO" id="GO:0046872">
    <property type="term" value="F:metal ion binding"/>
    <property type="evidence" value="ECO:0007669"/>
    <property type="project" value="UniProtKB-KW"/>
</dbReference>
<dbReference type="InterPro" id="IPR006073">
    <property type="entry name" value="GTP-bd"/>
</dbReference>
<feature type="domain" description="EngB-type G" evidence="11">
    <location>
        <begin position="22"/>
        <end position="195"/>
    </location>
</feature>
<dbReference type="GO" id="GO:0005829">
    <property type="term" value="C:cytosol"/>
    <property type="evidence" value="ECO:0007669"/>
    <property type="project" value="TreeGrafter"/>
</dbReference>
<keyword evidence="9 10" id="KW-0131">Cell cycle</keyword>
<evidence type="ECO:0000256" key="8">
    <source>
        <dbReference type="ARBA" id="ARBA00023210"/>
    </source>
</evidence>
<keyword evidence="5 10" id="KW-0547">Nucleotide-binding</keyword>
<evidence type="ECO:0000256" key="10">
    <source>
        <dbReference type="HAMAP-Rule" id="MF_00321"/>
    </source>
</evidence>
<comment type="function">
    <text evidence="10">Necessary for normal cell division and for the maintenance of normal septation.</text>
</comment>
<dbReference type="Pfam" id="PF01926">
    <property type="entry name" value="MMR_HSR1"/>
    <property type="match status" value="1"/>
</dbReference>
<evidence type="ECO:0000313" key="13">
    <source>
        <dbReference type="Proteomes" id="UP000051813"/>
    </source>
</evidence>
<name>A0A0R2BI06_9LACO</name>
<sequence>MKITDAQMLISAVDEKQYPKDGLPEIVLSGRSNVGKSSLINKLLQRKSLARTSSSPGKTQTLNFYQVNHKLNLVDVPGYGYAKVSKKQREQFGQIIEHYLTNRQELMGAVILVDSRHDPSDDDESMYHYVDYYDLPILVVATKIDKVTHNHRAGNLQRIRKVLQMPSDAPLIPFSAMTGEGRAEIWQWISETSQTKIED</sequence>
<dbReference type="NCBIfam" id="TIGR00231">
    <property type="entry name" value="small_GTP"/>
    <property type="match status" value="1"/>
</dbReference>
<dbReference type="SUPFAM" id="SSF52540">
    <property type="entry name" value="P-loop containing nucleoside triphosphate hydrolases"/>
    <property type="match status" value="1"/>
</dbReference>
<evidence type="ECO:0000259" key="11">
    <source>
        <dbReference type="PROSITE" id="PS51706"/>
    </source>
</evidence>
<reference evidence="12 13" key="1">
    <citation type="journal article" date="2015" name="Genome Announc.">
        <title>Expanding the biotechnology potential of lactobacilli through comparative genomics of 213 strains and associated genera.</title>
        <authorList>
            <person name="Sun Z."/>
            <person name="Harris H.M."/>
            <person name="McCann A."/>
            <person name="Guo C."/>
            <person name="Argimon S."/>
            <person name="Zhang W."/>
            <person name="Yang X."/>
            <person name="Jeffery I.B."/>
            <person name="Cooney J.C."/>
            <person name="Kagawa T.F."/>
            <person name="Liu W."/>
            <person name="Song Y."/>
            <person name="Salvetti E."/>
            <person name="Wrobel A."/>
            <person name="Rasinkangas P."/>
            <person name="Parkhill J."/>
            <person name="Rea M.C."/>
            <person name="O'Sullivan O."/>
            <person name="Ritari J."/>
            <person name="Douillard F.P."/>
            <person name="Paul Ross R."/>
            <person name="Yang R."/>
            <person name="Briner A.E."/>
            <person name="Felis G.E."/>
            <person name="de Vos W.M."/>
            <person name="Barrangou R."/>
            <person name="Klaenhammer T.R."/>
            <person name="Caufield P.W."/>
            <person name="Cui Y."/>
            <person name="Zhang H."/>
            <person name="O'Toole P.W."/>
        </authorList>
    </citation>
    <scope>NUCLEOTIDE SEQUENCE [LARGE SCALE GENOMIC DNA]</scope>
    <source>
        <strain evidence="12 13">DSM 20335</strain>
    </source>
</reference>
<keyword evidence="13" id="KW-1185">Reference proteome</keyword>
<dbReference type="InterPro" id="IPR027417">
    <property type="entry name" value="P-loop_NTPase"/>
</dbReference>
<evidence type="ECO:0000313" key="12">
    <source>
        <dbReference type="EMBL" id="KRM79150.1"/>
    </source>
</evidence>
<evidence type="ECO:0000256" key="7">
    <source>
        <dbReference type="ARBA" id="ARBA00023134"/>
    </source>
</evidence>
<dbReference type="InterPro" id="IPR030393">
    <property type="entry name" value="G_ENGB_dom"/>
</dbReference>
<keyword evidence="8 10" id="KW-0717">Septation</keyword>
<evidence type="ECO:0000256" key="5">
    <source>
        <dbReference type="ARBA" id="ARBA00022741"/>
    </source>
</evidence>
<keyword evidence="3 10" id="KW-0132">Cell division</keyword>
<organism evidence="12 13">
    <name type="scientific">Lapidilactobacillus dextrinicus DSM 20335</name>
    <dbReference type="NCBI Taxonomy" id="1423738"/>
    <lineage>
        <taxon>Bacteria</taxon>
        <taxon>Bacillati</taxon>
        <taxon>Bacillota</taxon>
        <taxon>Bacilli</taxon>
        <taxon>Lactobacillales</taxon>
        <taxon>Lactobacillaceae</taxon>
        <taxon>Lapidilactobacillus</taxon>
    </lineage>
</organism>
<dbReference type="PROSITE" id="PS51706">
    <property type="entry name" value="G_ENGB"/>
    <property type="match status" value="1"/>
</dbReference>
<dbReference type="InterPro" id="IPR019987">
    <property type="entry name" value="GTP-bd_ribosome_bio_YsxC"/>
</dbReference>
<evidence type="ECO:0000256" key="2">
    <source>
        <dbReference type="ARBA" id="ARBA00009638"/>
    </source>
</evidence>
<comment type="caution">
    <text evidence="12">The sequence shown here is derived from an EMBL/GenBank/DDBJ whole genome shotgun (WGS) entry which is preliminary data.</text>
</comment>
<dbReference type="HAMAP" id="MF_00321">
    <property type="entry name" value="GTPase_EngB"/>
    <property type="match status" value="1"/>
</dbReference>
<dbReference type="GO" id="GO:0000917">
    <property type="term" value="P:division septum assembly"/>
    <property type="evidence" value="ECO:0007669"/>
    <property type="project" value="UniProtKB-KW"/>
</dbReference>
<keyword evidence="4" id="KW-0479">Metal-binding</keyword>
<comment type="similarity">
    <text evidence="2 10">Belongs to the TRAFAC class TrmE-Era-EngA-EngB-Septin-like GTPase superfamily. EngB GTPase family.</text>
</comment>
<comment type="cofactor">
    <cofactor evidence="1">
        <name>Mg(2+)</name>
        <dbReference type="ChEBI" id="CHEBI:18420"/>
    </cofactor>
</comment>
<gene>
    <name evidence="10" type="primary">engB</name>
    <name evidence="12" type="ORF">FC84_GL001316</name>
</gene>
<accession>A0A0R2BI06</accession>
<dbReference type="InterPro" id="IPR005225">
    <property type="entry name" value="Small_GTP-bd"/>
</dbReference>
<keyword evidence="7 10" id="KW-0342">GTP-binding</keyword>
<dbReference type="FunFam" id="3.40.50.300:FF:000098">
    <property type="entry name" value="Probable GTP-binding protein EngB"/>
    <property type="match status" value="1"/>
</dbReference>
<dbReference type="NCBIfam" id="TIGR03598">
    <property type="entry name" value="GTPase_YsxC"/>
    <property type="match status" value="1"/>
</dbReference>
<dbReference type="GO" id="GO:0005525">
    <property type="term" value="F:GTP binding"/>
    <property type="evidence" value="ECO:0007669"/>
    <property type="project" value="UniProtKB-UniRule"/>
</dbReference>
<keyword evidence="6" id="KW-0460">Magnesium</keyword>
<dbReference type="CDD" id="cd01876">
    <property type="entry name" value="YihA_EngB"/>
    <property type="match status" value="1"/>
</dbReference>
<evidence type="ECO:0000256" key="6">
    <source>
        <dbReference type="ARBA" id="ARBA00022842"/>
    </source>
</evidence>
<dbReference type="STRING" id="1423738.FC84_GL001316"/>
<proteinExistence type="inferred from homology"/>
<dbReference type="RefSeq" id="WP_057754810.1">
    <property type="nucleotide sequence ID" value="NZ_AYYK01000004.1"/>
</dbReference>
<dbReference type="OrthoDB" id="9804921at2"/>
<dbReference type="Proteomes" id="UP000051813">
    <property type="component" value="Unassembled WGS sequence"/>
</dbReference>
<dbReference type="Gene3D" id="3.40.50.300">
    <property type="entry name" value="P-loop containing nucleotide triphosphate hydrolases"/>
    <property type="match status" value="1"/>
</dbReference>
<dbReference type="PATRIC" id="fig|1423738.3.peg.1331"/>
<dbReference type="PANTHER" id="PTHR11649">
    <property type="entry name" value="MSS1/TRME-RELATED GTP-BINDING PROTEIN"/>
    <property type="match status" value="1"/>
</dbReference>
<dbReference type="EMBL" id="AYYK01000004">
    <property type="protein sequence ID" value="KRM79150.1"/>
    <property type="molecule type" value="Genomic_DNA"/>
</dbReference>
<evidence type="ECO:0000256" key="4">
    <source>
        <dbReference type="ARBA" id="ARBA00022723"/>
    </source>
</evidence>
<protein>
    <recommendedName>
        <fullName evidence="10">Probable GTP-binding protein EngB</fullName>
    </recommendedName>
</protein>
<evidence type="ECO:0000256" key="9">
    <source>
        <dbReference type="ARBA" id="ARBA00023306"/>
    </source>
</evidence>
<dbReference type="PANTHER" id="PTHR11649:SF13">
    <property type="entry name" value="ENGB-TYPE G DOMAIN-CONTAINING PROTEIN"/>
    <property type="match status" value="1"/>
</dbReference>
<evidence type="ECO:0000256" key="3">
    <source>
        <dbReference type="ARBA" id="ARBA00022618"/>
    </source>
</evidence>
<evidence type="ECO:0000256" key="1">
    <source>
        <dbReference type="ARBA" id="ARBA00001946"/>
    </source>
</evidence>